<dbReference type="InterPro" id="IPR036390">
    <property type="entry name" value="WH_DNA-bd_sf"/>
</dbReference>
<evidence type="ECO:0000256" key="3">
    <source>
        <dbReference type="RuleBase" id="RU003829"/>
    </source>
</evidence>
<dbReference type="InterPro" id="IPR036317">
    <property type="entry name" value="Cullin_homology_sf"/>
</dbReference>
<evidence type="ECO:0000313" key="7">
    <source>
        <dbReference type="Proteomes" id="UP000244803"/>
    </source>
</evidence>
<dbReference type="SUPFAM" id="SSF75632">
    <property type="entry name" value="Cullin homology domain"/>
    <property type="match status" value="1"/>
</dbReference>
<feature type="domain" description="Cullin family profile" evidence="5">
    <location>
        <begin position="382"/>
        <end position="643"/>
    </location>
</feature>
<name>A0A976QST8_THEOR</name>
<accession>A0A976QST8</accession>
<dbReference type="InterPro" id="IPR019559">
    <property type="entry name" value="Cullin_neddylation_domain"/>
</dbReference>
<comment type="similarity">
    <text evidence="1 2 3">Belongs to the cullin family.</text>
</comment>
<dbReference type="InterPro" id="IPR016159">
    <property type="entry name" value="Cullin_repeat-like_dom_sf"/>
</dbReference>
<dbReference type="OrthoDB" id="361048at2759"/>
<reference evidence="6" key="1">
    <citation type="submission" date="2022-07" db="EMBL/GenBank/DDBJ databases">
        <title>Evaluation of T. orientalis genome assembly methods using nanopore sequencing and analysis of variation between genomes.</title>
        <authorList>
            <person name="Yam J."/>
            <person name="Micallef M.L."/>
            <person name="Liu M."/>
            <person name="Djordjevic S.P."/>
            <person name="Bogema D.R."/>
            <person name="Jenkins C."/>
        </authorList>
    </citation>
    <scope>NUCLEOTIDE SEQUENCE</scope>
    <source>
        <strain evidence="6">Fish Creek</strain>
    </source>
</reference>
<dbReference type="AlphaFoldDB" id="A0A976QST8"/>
<dbReference type="GO" id="GO:0031625">
    <property type="term" value="F:ubiquitin protein ligase binding"/>
    <property type="evidence" value="ECO:0007669"/>
    <property type="project" value="InterPro"/>
</dbReference>
<proteinExistence type="inferred from homology"/>
<dbReference type="InterPro" id="IPR001373">
    <property type="entry name" value="Cullin_N"/>
</dbReference>
<organism evidence="6 7">
    <name type="scientific">Theileria orientalis</name>
    <dbReference type="NCBI Taxonomy" id="68886"/>
    <lineage>
        <taxon>Eukaryota</taxon>
        <taxon>Sar</taxon>
        <taxon>Alveolata</taxon>
        <taxon>Apicomplexa</taxon>
        <taxon>Aconoidasida</taxon>
        <taxon>Piroplasmida</taxon>
        <taxon>Theileriidae</taxon>
        <taxon>Theileria</taxon>
    </lineage>
</organism>
<dbReference type="SUPFAM" id="SSF46785">
    <property type="entry name" value="Winged helix' DNA-binding domain"/>
    <property type="match status" value="1"/>
</dbReference>
<dbReference type="PANTHER" id="PTHR11932">
    <property type="entry name" value="CULLIN"/>
    <property type="match status" value="1"/>
</dbReference>
<dbReference type="GO" id="GO:0006511">
    <property type="term" value="P:ubiquitin-dependent protein catabolic process"/>
    <property type="evidence" value="ECO:0007669"/>
    <property type="project" value="InterPro"/>
</dbReference>
<evidence type="ECO:0000259" key="5">
    <source>
        <dbReference type="PROSITE" id="PS50069"/>
    </source>
</evidence>
<evidence type="ECO:0000313" key="6">
    <source>
        <dbReference type="EMBL" id="UKJ89807.1"/>
    </source>
</evidence>
<dbReference type="Proteomes" id="UP000244803">
    <property type="component" value="Chromosome 4"/>
</dbReference>
<dbReference type="InterPro" id="IPR045093">
    <property type="entry name" value="Cullin"/>
</dbReference>
<dbReference type="InterPro" id="IPR036388">
    <property type="entry name" value="WH-like_DNA-bd_sf"/>
</dbReference>
<evidence type="ECO:0000256" key="1">
    <source>
        <dbReference type="ARBA" id="ARBA00006019"/>
    </source>
</evidence>
<dbReference type="Gene3D" id="3.30.230.130">
    <property type="entry name" value="Cullin, Chain C, Domain 2"/>
    <property type="match status" value="1"/>
</dbReference>
<protein>
    <recommendedName>
        <fullName evidence="5">Cullin family profile domain-containing protein</fullName>
    </recommendedName>
</protein>
<evidence type="ECO:0000256" key="4">
    <source>
        <dbReference type="SAM" id="MobiDB-lite"/>
    </source>
</evidence>
<dbReference type="PROSITE" id="PS50069">
    <property type="entry name" value="CULLIN_2"/>
    <property type="match status" value="1"/>
</dbReference>
<dbReference type="EMBL" id="CP056067">
    <property type="protein sequence ID" value="UKJ89807.1"/>
    <property type="molecule type" value="Genomic_DNA"/>
</dbReference>
<dbReference type="Pfam" id="PF00888">
    <property type="entry name" value="Cullin"/>
    <property type="match status" value="1"/>
</dbReference>
<dbReference type="Gene3D" id="1.10.10.10">
    <property type="entry name" value="Winged helix-like DNA-binding domain superfamily/Winged helix DNA-binding domain"/>
    <property type="match status" value="1"/>
</dbReference>
<dbReference type="SUPFAM" id="SSF74788">
    <property type="entry name" value="Cullin repeat-like"/>
    <property type="match status" value="1"/>
</dbReference>
<gene>
    <name evidence="6" type="ORF">MACJ_003061</name>
</gene>
<feature type="region of interest" description="Disordered" evidence="4">
    <location>
        <begin position="390"/>
        <end position="409"/>
    </location>
</feature>
<dbReference type="SMART" id="SM00884">
    <property type="entry name" value="Cullin_Nedd8"/>
    <property type="match status" value="1"/>
</dbReference>
<dbReference type="Gene3D" id="1.20.1310.10">
    <property type="entry name" value="Cullin Repeats"/>
    <property type="match status" value="3"/>
</dbReference>
<dbReference type="InterPro" id="IPR016158">
    <property type="entry name" value="Cullin_homology"/>
</dbReference>
<dbReference type="SMART" id="SM00182">
    <property type="entry name" value="CULLIN"/>
    <property type="match status" value="1"/>
</dbReference>
<evidence type="ECO:0000256" key="2">
    <source>
        <dbReference type="PROSITE-ProRule" id="PRU00330"/>
    </source>
</evidence>
<sequence length="763" mass="90803">MYKDENITFDSGWKRIKLEFIDRIESNLETYDINNNDDRLIKLKPNEYITYYKLVYDMCTQKDSNYSEMLYNHLGQALTEFIKKKMCTNLQRYSDDDDELFELIYQYWVKYKSYINILKGIFSYLDRFYVQLALQPTVYEYAMAIFQKHVFDPYKESIRRHLLDSLDAKRRGDDINNSHVSAIVEMYNKLDSTTGLQYKEDLEPQILERCSNYYNKIAPIWIGDLSLLDYIYIIQYCIDDELDYCNKYLNKNTNESIYNTVLACLLYNQQDKLNNKLNELNSLFDTYQTNDLRLIYKLTNKLNNINEKISNSLKEYILSNIRENDSDHMIKLYNKYLYLIQFSFDNNNYILNVYHSIFKSHINSSEFINQLLSFFHDYIISKSSEEIENKVRQDESDSNNNTANDNSECDNKSDCLDDYVNAYNLLDDRNEFLNSYKMNLSYRLLTGKSNIDQEARVLDKLSHDETNINHLYKMLDDIKKSSKLYLNYVSEKHSDMAIDINKPLQSTAEEQGDTPVQQNKFIAICSVYWPIAPSGSEDVIVNEIFSNDLNEYQQYYRQNNKFKRFQYLHEYSPVEMVYEYIDYSSNDNEPSVVNLAAKKITCNILQATLILMFNKLDSIKTSLVLSEMNIRYEQLIRIVESCQDFFTYANDEISINYEYIYKNNEVNLINNIYKPLMSTRNHRKVKHRETLLENYNLIDSVIVKIMKKYKKLSQSNLLNIVDTHFSNLHISVNYTQKLILERVKNLITKDYIEQVDDHLVYIP</sequence>